<evidence type="ECO:0000313" key="7">
    <source>
        <dbReference type="Proteomes" id="UP001501444"/>
    </source>
</evidence>
<organism evidence="6 7">
    <name type="scientific">Dactylosporangium salmoneum</name>
    <dbReference type="NCBI Taxonomy" id="53361"/>
    <lineage>
        <taxon>Bacteria</taxon>
        <taxon>Bacillati</taxon>
        <taxon>Actinomycetota</taxon>
        <taxon>Actinomycetes</taxon>
        <taxon>Micromonosporales</taxon>
        <taxon>Micromonosporaceae</taxon>
        <taxon>Dactylosporangium</taxon>
    </lineage>
</organism>
<comment type="cofactor">
    <cofactor evidence="1">
        <name>Mg(2+)</name>
        <dbReference type="ChEBI" id="CHEBI:18420"/>
    </cofactor>
</comment>
<comment type="caution">
    <text evidence="6">The sequence shown here is derived from an EMBL/GenBank/DDBJ whole genome shotgun (WGS) entry which is preliminary data.</text>
</comment>
<keyword evidence="4" id="KW-0378">Hydrolase</keyword>
<dbReference type="InterPro" id="IPR036649">
    <property type="entry name" value="Pyrophosphatase_sf"/>
</dbReference>
<keyword evidence="3" id="KW-0479">Metal-binding</keyword>
<name>A0ABP5UEN9_9ACTN</name>
<reference evidence="7" key="1">
    <citation type="journal article" date="2019" name="Int. J. Syst. Evol. Microbiol.">
        <title>The Global Catalogue of Microorganisms (GCM) 10K type strain sequencing project: providing services to taxonomists for standard genome sequencing and annotation.</title>
        <authorList>
            <consortium name="The Broad Institute Genomics Platform"/>
            <consortium name="The Broad Institute Genome Sequencing Center for Infectious Disease"/>
            <person name="Wu L."/>
            <person name="Ma J."/>
        </authorList>
    </citation>
    <scope>NUCLEOTIDE SEQUENCE [LARGE SCALE GENOMIC DNA]</scope>
    <source>
        <strain evidence="7">JCM 3272</strain>
    </source>
</reference>
<evidence type="ECO:0000313" key="6">
    <source>
        <dbReference type="EMBL" id="GAA2376569.1"/>
    </source>
</evidence>
<dbReference type="Gene3D" id="3.90.80.10">
    <property type="entry name" value="Inorganic pyrophosphatase"/>
    <property type="match status" value="1"/>
</dbReference>
<dbReference type="Proteomes" id="UP001501444">
    <property type="component" value="Unassembled WGS sequence"/>
</dbReference>
<dbReference type="Pfam" id="PF00719">
    <property type="entry name" value="Pyrophosphatase"/>
    <property type="match status" value="1"/>
</dbReference>
<dbReference type="EC" id="3.6.1.1" evidence="2"/>
<dbReference type="InterPro" id="IPR008162">
    <property type="entry name" value="Pyrophosphatase"/>
</dbReference>
<evidence type="ECO:0000256" key="1">
    <source>
        <dbReference type="ARBA" id="ARBA00001946"/>
    </source>
</evidence>
<protein>
    <recommendedName>
        <fullName evidence="2">inorganic diphosphatase</fullName>
        <ecNumber evidence="2">3.6.1.1</ecNumber>
    </recommendedName>
</protein>
<proteinExistence type="predicted"/>
<accession>A0ABP5UEN9</accession>
<evidence type="ECO:0000256" key="5">
    <source>
        <dbReference type="ARBA" id="ARBA00022842"/>
    </source>
</evidence>
<dbReference type="EMBL" id="BAAARV010000080">
    <property type="protein sequence ID" value="GAA2376569.1"/>
    <property type="molecule type" value="Genomic_DNA"/>
</dbReference>
<gene>
    <name evidence="6" type="ORF">GCM10010170_080820</name>
</gene>
<keyword evidence="5" id="KW-0460">Magnesium</keyword>
<sequence>MCPPPDPCLGHLRDIEDLERFFRLEIERFFRICVDLDPGAKIDIERRTWADRAKAETEIGLARRRARSSTPAR</sequence>
<evidence type="ECO:0000256" key="2">
    <source>
        <dbReference type="ARBA" id="ARBA00012146"/>
    </source>
</evidence>
<keyword evidence="7" id="KW-1185">Reference proteome</keyword>
<dbReference type="SUPFAM" id="SSF50324">
    <property type="entry name" value="Inorganic pyrophosphatase"/>
    <property type="match status" value="1"/>
</dbReference>
<evidence type="ECO:0000256" key="3">
    <source>
        <dbReference type="ARBA" id="ARBA00022723"/>
    </source>
</evidence>
<evidence type="ECO:0000256" key="4">
    <source>
        <dbReference type="ARBA" id="ARBA00022801"/>
    </source>
</evidence>